<feature type="signal peptide" evidence="2">
    <location>
        <begin position="1"/>
        <end position="21"/>
    </location>
</feature>
<dbReference type="RefSeq" id="WP_124077201.1">
    <property type="nucleotide sequence ID" value="NZ_UWPJ01000004.1"/>
</dbReference>
<gene>
    <name evidence="3" type="ORF">PIGHUM_00010</name>
</gene>
<keyword evidence="4" id="KW-1185">Reference proteome</keyword>
<dbReference type="PANTHER" id="PTHR42928">
    <property type="entry name" value="TRICARBOXYLATE-BINDING PROTEIN"/>
    <property type="match status" value="1"/>
</dbReference>
<evidence type="ECO:0000313" key="3">
    <source>
        <dbReference type="EMBL" id="VCU67964.1"/>
    </source>
</evidence>
<organism evidence="3 4">
    <name type="scientific">Pigmentiphaga humi</name>
    <dbReference type="NCBI Taxonomy" id="2478468"/>
    <lineage>
        <taxon>Bacteria</taxon>
        <taxon>Pseudomonadati</taxon>
        <taxon>Pseudomonadota</taxon>
        <taxon>Betaproteobacteria</taxon>
        <taxon>Burkholderiales</taxon>
        <taxon>Alcaligenaceae</taxon>
        <taxon>Pigmentiphaga</taxon>
    </lineage>
</organism>
<dbReference type="Gene3D" id="3.40.190.150">
    <property type="entry name" value="Bordetella uptake gene, domain 1"/>
    <property type="match status" value="1"/>
</dbReference>
<reference evidence="3 4" key="1">
    <citation type="submission" date="2018-10" db="EMBL/GenBank/DDBJ databases">
        <authorList>
            <person name="Criscuolo A."/>
        </authorList>
    </citation>
    <scope>NUCLEOTIDE SEQUENCE [LARGE SCALE GENOMIC DNA]</scope>
    <source>
        <strain evidence="3">DnA1</strain>
    </source>
</reference>
<dbReference type="Proteomes" id="UP000277294">
    <property type="component" value="Unassembled WGS sequence"/>
</dbReference>
<proteinExistence type="inferred from homology"/>
<evidence type="ECO:0000256" key="1">
    <source>
        <dbReference type="ARBA" id="ARBA00006987"/>
    </source>
</evidence>
<dbReference type="InterPro" id="IPR042100">
    <property type="entry name" value="Bug_dom1"/>
</dbReference>
<dbReference type="Gene3D" id="3.40.190.10">
    <property type="entry name" value="Periplasmic binding protein-like II"/>
    <property type="match status" value="1"/>
</dbReference>
<keyword evidence="2" id="KW-0732">Signal</keyword>
<feature type="chain" id="PRO_5018238413" evidence="2">
    <location>
        <begin position="22"/>
        <end position="319"/>
    </location>
</feature>
<dbReference type="PANTHER" id="PTHR42928:SF5">
    <property type="entry name" value="BLR1237 PROTEIN"/>
    <property type="match status" value="1"/>
</dbReference>
<dbReference type="PIRSF" id="PIRSF017082">
    <property type="entry name" value="YflP"/>
    <property type="match status" value="1"/>
</dbReference>
<evidence type="ECO:0000256" key="2">
    <source>
        <dbReference type="SAM" id="SignalP"/>
    </source>
</evidence>
<dbReference type="OrthoDB" id="8678477at2"/>
<dbReference type="AlphaFoldDB" id="A0A3P4AV83"/>
<keyword evidence="3" id="KW-0675">Receptor</keyword>
<dbReference type="EMBL" id="UWPJ01000004">
    <property type="protein sequence ID" value="VCU67964.1"/>
    <property type="molecule type" value="Genomic_DNA"/>
</dbReference>
<dbReference type="Pfam" id="PF03401">
    <property type="entry name" value="TctC"/>
    <property type="match status" value="1"/>
</dbReference>
<accession>A0A3P4AV83</accession>
<comment type="similarity">
    <text evidence="1">Belongs to the UPF0065 (bug) family.</text>
</comment>
<dbReference type="InterPro" id="IPR005064">
    <property type="entry name" value="BUG"/>
</dbReference>
<name>A0A3P4AV83_9BURK</name>
<dbReference type="SUPFAM" id="SSF53850">
    <property type="entry name" value="Periplasmic binding protein-like II"/>
    <property type="match status" value="1"/>
</dbReference>
<protein>
    <submittedName>
        <fullName evidence="3">Tripartite tricarboxylate transporter family receptor</fullName>
    </submittedName>
</protein>
<sequence>MIRKTHIAAALLLGVASTGYAAYPDKPVKIVVPYDPGTGADILARTLGQQLGVVWRTPVVVENRPGASTGIGAAHVQNANPDGYTLMLVANTLVLNKSLRPNASYDPVGGLAPILPVAIGQLTLVTHPSLNVDSVPELIALARKSPGQVDYASPGNGTPHHLTMELFKQATKADLTHVPFSNTGGAVQGLLGGHVKTMFLPIHVALPHVNNGKLRLLSSGGTHRAEATPAIPSLTEAAGVEVDGDIWYGLYAPKDTSASVVQKLNADVNAVLRQAEVRATFERQGLTPTGGTPGNLGELTRDDLKKWTAVVKAAKIQED</sequence>
<evidence type="ECO:0000313" key="4">
    <source>
        <dbReference type="Proteomes" id="UP000277294"/>
    </source>
</evidence>